<dbReference type="KEGG" id="spc:Sputcn32_2906"/>
<reference evidence="1" key="1">
    <citation type="submission" date="2007-04" db="EMBL/GenBank/DDBJ databases">
        <title>Complete sequence of Shewanella putrefaciens CN-32.</title>
        <authorList>
            <consortium name="US DOE Joint Genome Institute"/>
            <person name="Copeland A."/>
            <person name="Lucas S."/>
            <person name="Lapidus A."/>
            <person name="Barry K."/>
            <person name="Detter J.C."/>
            <person name="Glavina del Rio T."/>
            <person name="Hammon N."/>
            <person name="Israni S."/>
            <person name="Dalin E."/>
            <person name="Tice H."/>
            <person name="Pitluck S."/>
            <person name="Chain P."/>
            <person name="Malfatti S."/>
            <person name="Shin M."/>
            <person name="Vergez L."/>
            <person name="Schmutz J."/>
            <person name="Larimer F."/>
            <person name="Land M."/>
            <person name="Hauser L."/>
            <person name="Kyrpides N."/>
            <person name="Mikhailova N."/>
            <person name="Romine M.F."/>
            <person name="Fredrickson J."/>
            <person name="Tiedje J."/>
            <person name="Richardson P."/>
        </authorList>
    </citation>
    <scope>NUCLEOTIDE SEQUENCE [LARGE SCALE GENOMIC DNA]</scope>
    <source>
        <strain evidence="1">CN-32</strain>
    </source>
</reference>
<protein>
    <submittedName>
        <fullName evidence="1">Putative DNA-binding protein</fullName>
    </submittedName>
</protein>
<dbReference type="PANTHER" id="PTHR40455:SF1">
    <property type="entry name" value="ANTITOXIN HIGA"/>
    <property type="match status" value="1"/>
</dbReference>
<dbReference type="HOGENOM" id="CLU_125852_0_0_6"/>
<proteinExistence type="predicted"/>
<accession>A4Y9J0</accession>
<dbReference type="GO" id="GO:0001046">
    <property type="term" value="F:core promoter sequence-specific DNA binding"/>
    <property type="evidence" value="ECO:0007669"/>
    <property type="project" value="TreeGrafter"/>
</dbReference>
<dbReference type="InterPro" id="IPR039060">
    <property type="entry name" value="Antitox_HigA"/>
</dbReference>
<dbReference type="EMBL" id="CP000681">
    <property type="protein sequence ID" value="ABP76623.1"/>
    <property type="molecule type" value="Genomic_DNA"/>
</dbReference>
<dbReference type="STRING" id="319224.Sputcn32_2906"/>
<organism evidence="1">
    <name type="scientific">Shewanella putrefaciens (strain CN-32 / ATCC BAA-453)</name>
    <dbReference type="NCBI Taxonomy" id="319224"/>
    <lineage>
        <taxon>Bacteria</taxon>
        <taxon>Pseudomonadati</taxon>
        <taxon>Pseudomonadota</taxon>
        <taxon>Gammaproteobacteria</taxon>
        <taxon>Alteromonadales</taxon>
        <taxon>Shewanellaceae</taxon>
        <taxon>Shewanella</taxon>
    </lineage>
</organism>
<gene>
    <name evidence="1" type="ordered locus">Sputcn32_2906</name>
</gene>
<dbReference type="GO" id="GO:0006355">
    <property type="term" value="P:regulation of DNA-templated transcription"/>
    <property type="evidence" value="ECO:0007669"/>
    <property type="project" value="InterPro"/>
</dbReference>
<dbReference type="eggNOG" id="COG5499">
    <property type="taxonomic scope" value="Bacteria"/>
</dbReference>
<name>A4Y9J0_SHEPC</name>
<dbReference type="AlphaFoldDB" id="A4Y9J0"/>
<keyword evidence="1" id="KW-0238">DNA-binding</keyword>
<evidence type="ECO:0000313" key="1">
    <source>
        <dbReference type="EMBL" id="ABP76623.1"/>
    </source>
</evidence>
<sequence>MNIARVKKLVDDLQAEMPFIRRLNSKQDYLAALNLVEALIDDLDANALLLDLLVLRINEYEEQSDEFKDFNNAVKNTDKGTAVLRVLMDQHGLKVTDFQHEIGDATTVSLIIDEKMPLSLAQRQKLAMRFNIPSAIFI</sequence>
<dbReference type="PANTHER" id="PTHR40455">
    <property type="entry name" value="ANTITOXIN HIGA"/>
    <property type="match status" value="1"/>
</dbReference>